<proteinExistence type="predicted"/>
<name>A0A382FBJ1_9ZZZZ</name>
<dbReference type="EMBL" id="UINC01048922">
    <property type="protein sequence ID" value="SVB60055.1"/>
    <property type="molecule type" value="Genomic_DNA"/>
</dbReference>
<dbReference type="AlphaFoldDB" id="A0A382FBJ1"/>
<protein>
    <submittedName>
        <fullName evidence="1">Uncharacterized protein</fullName>
    </submittedName>
</protein>
<accession>A0A382FBJ1</accession>
<evidence type="ECO:0000313" key="1">
    <source>
        <dbReference type="EMBL" id="SVB60055.1"/>
    </source>
</evidence>
<feature type="non-terminal residue" evidence="1">
    <location>
        <position position="28"/>
    </location>
</feature>
<gene>
    <name evidence="1" type="ORF">METZ01_LOCUS212909</name>
</gene>
<organism evidence="1">
    <name type="scientific">marine metagenome</name>
    <dbReference type="NCBI Taxonomy" id="408172"/>
    <lineage>
        <taxon>unclassified sequences</taxon>
        <taxon>metagenomes</taxon>
        <taxon>ecological metagenomes</taxon>
    </lineage>
</organism>
<sequence>MTGLETRRMGRTGMHPKSLALGAAWLHS</sequence>
<reference evidence="1" key="1">
    <citation type="submission" date="2018-05" db="EMBL/GenBank/DDBJ databases">
        <authorList>
            <person name="Lanie J.A."/>
            <person name="Ng W.-L."/>
            <person name="Kazmierczak K.M."/>
            <person name="Andrzejewski T.M."/>
            <person name="Davidsen T.M."/>
            <person name="Wayne K.J."/>
            <person name="Tettelin H."/>
            <person name="Glass J.I."/>
            <person name="Rusch D."/>
            <person name="Podicherti R."/>
            <person name="Tsui H.-C.T."/>
            <person name="Winkler M.E."/>
        </authorList>
    </citation>
    <scope>NUCLEOTIDE SEQUENCE</scope>
</reference>